<dbReference type="KEGG" id="ttd:A3L14_10425"/>
<organism evidence="2 4">
    <name type="scientific">Thermococcus thioreducens</name>
    <dbReference type="NCBI Taxonomy" id="277988"/>
    <lineage>
        <taxon>Archaea</taxon>
        <taxon>Methanobacteriati</taxon>
        <taxon>Methanobacteriota</taxon>
        <taxon>Thermococci</taxon>
        <taxon>Thermococcales</taxon>
        <taxon>Thermococcaceae</taxon>
        <taxon>Thermococcus</taxon>
    </lineage>
</organism>
<gene>
    <name evidence="1" type="ORF">A3L14_10425</name>
    <name evidence="2" type="ORF">AMR53_01185</name>
    <name evidence="3" type="ORF">SAMN05216170_2187</name>
</gene>
<reference evidence="1 6" key="2">
    <citation type="submission" date="2016-04" db="EMBL/GenBank/DDBJ databases">
        <title>Complete genome sequence of Thermococcus thioreducens type strain OGL-20P.</title>
        <authorList>
            <person name="Oger P.M."/>
        </authorList>
    </citation>
    <scope>NUCLEOTIDE SEQUENCE [LARGE SCALE GENOMIC DNA]</scope>
    <source>
        <strain evidence="1 6">OGL-20P</strain>
    </source>
</reference>
<name>A0A0Q2S7V9_9EURY</name>
<evidence type="ECO:0000313" key="5">
    <source>
        <dbReference type="Proteomes" id="UP000182125"/>
    </source>
</evidence>
<evidence type="ECO:0000313" key="2">
    <source>
        <dbReference type="EMBL" id="KQH83315.1"/>
    </source>
</evidence>
<evidence type="ECO:0000313" key="4">
    <source>
        <dbReference type="Proteomes" id="UP000051862"/>
    </source>
</evidence>
<evidence type="ECO:0000313" key="3">
    <source>
        <dbReference type="EMBL" id="SEW21851.1"/>
    </source>
</evidence>
<evidence type="ECO:0000313" key="1">
    <source>
        <dbReference type="EMBL" id="ASJ13270.1"/>
    </source>
</evidence>
<dbReference type="InterPro" id="IPR005489">
    <property type="entry name" value="DUF257"/>
</dbReference>
<dbReference type="Gene3D" id="3.40.50.11570">
    <property type="entry name" value="Protein of unknown function DUF257"/>
    <property type="match status" value="1"/>
</dbReference>
<dbReference type="PATRIC" id="fig|277988.4.peg.255"/>
<dbReference type="GeneID" id="33334845"/>
<dbReference type="Proteomes" id="UP000051862">
    <property type="component" value="Unassembled WGS sequence"/>
</dbReference>
<reference evidence="3 5" key="3">
    <citation type="submission" date="2016-10" db="EMBL/GenBank/DDBJ databases">
        <authorList>
            <person name="de Groot N.N."/>
        </authorList>
    </citation>
    <scope>NUCLEOTIDE SEQUENCE [LARGE SCALE GENOMIC DNA]</scope>
    <source>
        <strain evidence="3 5">OGL-20</strain>
    </source>
</reference>
<dbReference type="Proteomes" id="UP000182125">
    <property type="component" value="Unassembled WGS sequence"/>
</dbReference>
<dbReference type="STRING" id="277988.SAMN05216170_2187"/>
<sequence>MAYRGIDLILFNILPGETVLVEYSSVSSPEILLYLICRGCTNAGRPVLIDDISDTFAEYVTRLELMGLDTDDLMEIPVIKIGGSREFGNVVGRVEVDKYSLDFKYYGKIYDKVVPEKVVCNPVLGIHKLFVALERQDVIRLVRNISTFVGRKSRFALYFINRDVLEKRTPELLPLLEETASTVLQWEAERGKYRLRAVKAANDEILGSEVSMSFKDIERT</sequence>
<proteinExistence type="predicted"/>
<dbReference type="Proteomes" id="UP000250136">
    <property type="component" value="Chromosome"/>
</dbReference>
<protein>
    <recommendedName>
        <fullName evidence="7">RecA-superfamily ATPase, KaiC/GvpD/RAD55 family</fullName>
    </recommendedName>
</protein>
<dbReference type="EMBL" id="CP015105">
    <property type="protein sequence ID" value="ASJ13270.1"/>
    <property type="molecule type" value="Genomic_DNA"/>
</dbReference>
<dbReference type="RefSeq" id="WP_055428523.1">
    <property type="nucleotide sequence ID" value="NZ_CP015105.1"/>
</dbReference>
<dbReference type="EMBL" id="LIXN01000002">
    <property type="protein sequence ID" value="KQH83315.1"/>
    <property type="molecule type" value="Genomic_DNA"/>
</dbReference>
<dbReference type="AlphaFoldDB" id="A0A0Q2S7V9"/>
<keyword evidence="6" id="KW-1185">Reference proteome</keyword>
<reference evidence="2 4" key="1">
    <citation type="submission" date="2015-08" db="EMBL/GenBank/DDBJ databases">
        <title>Thermococcus thioreducens DSM 14981 genome sequencing.</title>
        <authorList>
            <person name="Hong S.-J."/>
            <person name="Kim M.-C."/>
            <person name="Shin J.-H."/>
        </authorList>
    </citation>
    <scope>NUCLEOTIDE SEQUENCE [LARGE SCALE GENOMIC DNA]</scope>
    <source>
        <strain evidence="2 4">DSM 14981</strain>
    </source>
</reference>
<evidence type="ECO:0008006" key="7">
    <source>
        <dbReference type="Google" id="ProtNLM"/>
    </source>
</evidence>
<dbReference type="EMBL" id="FOIW01000003">
    <property type="protein sequence ID" value="SEW21851.1"/>
    <property type="molecule type" value="Genomic_DNA"/>
</dbReference>
<accession>A0A0Q2S7V9</accession>
<evidence type="ECO:0000313" key="6">
    <source>
        <dbReference type="Proteomes" id="UP000250136"/>
    </source>
</evidence>
<dbReference type="OrthoDB" id="85875at2157"/>
<dbReference type="Pfam" id="PF03192">
    <property type="entry name" value="DUF257"/>
    <property type="match status" value="1"/>
</dbReference>